<organism evidence="2 3">
    <name type="scientific">Glycomyces luteolus</name>
    <dbReference type="NCBI Taxonomy" id="2670330"/>
    <lineage>
        <taxon>Bacteria</taxon>
        <taxon>Bacillati</taxon>
        <taxon>Actinomycetota</taxon>
        <taxon>Actinomycetes</taxon>
        <taxon>Glycomycetales</taxon>
        <taxon>Glycomycetaceae</taxon>
        <taxon>Glycomyces</taxon>
    </lineage>
</organism>
<sequence>MDSPYDWQEIIGTIGLFTLLITVVLSLMWRKAFLKRAEMQIRQDDRYKKLAERADAHQAELAQQLAALGERIARIETSNAAIEETLKVVE</sequence>
<name>A0A9X3PA40_9ACTN</name>
<dbReference type="EMBL" id="JAPZVP010000005">
    <property type="protein sequence ID" value="MDA1359475.1"/>
    <property type="molecule type" value="Genomic_DNA"/>
</dbReference>
<evidence type="ECO:0000256" key="1">
    <source>
        <dbReference type="SAM" id="Phobius"/>
    </source>
</evidence>
<evidence type="ECO:0000313" key="2">
    <source>
        <dbReference type="EMBL" id="MDA1359475.1"/>
    </source>
</evidence>
<dbReference type="AlphaFoldDB" id="A0A9X3PA40"/>
<accession>A0A9X3PA40</accession>
<keyword evidence="1" id="KW-0812">Transmembrane</keyword>
<dbReference type="Proteomes" id="UP001146067">
    <property type="component" value="Unassembled WGS sequence"/>
</dbReference>
<evidence type="ECO:0000313" key="3">
    <source>
        <dbReference type="Proteomes" id="UP001146067"/>
    </source>
</evidence>
<keyword evidence="1" id="KW-1133">Transmembrane helix</keyword>
<feature type="transmembrane region" description="Helical" evidence="1">
    <location>
        <begin position="12"/>
        <end position="29"/>
    </location>
</feature>
<reference evidence="2" key="1">
    <citation type="submission" date="2022-12" db="EMBL/GenBank/DDBJ databases">
        <title>Gycomyces niveus sp.nov.,a novel actinomycete isolated from soil in Shouguan.</title>
        <authorList>
            <person name="Yang X."/>
        </authorList>
    </citation>
    <scope>NUCLEOTIDE SEQUENCE</scope>
    <source>
        <strain evidence="2">NEAU-A15</strain>
    </source>
</reference>
<gene>
    <name evidence="2" type="ORF">O1R50_07575</name>
</gene>
<keyword evidence="1" id="KW-0472">Membrane</keyword>
<dbReference type="RefSeq" id="WP_270109315.1">
    <property type="nucleotide sequence ID" value="NZ_JAPZVP010000005.1"/>
</dbReference>
<protein>
    <submittedName>
        <fullName evidence="2">Uncharacterized protein</fullName>
    </submittedName>
</protein>
<comment type="caution">
    <text evidence="2">The sequence shown here is derived from an EMBL/GenBank/DDBJ whole genome shotgun (WGS) entry which is preliminary data.</text>
</comment>
<proteinExistence type="predicted"/>
<keyword evidence="3" id="KW-1185">Reference proteome</keyword>